<evidence type="ECO:0000313" key="2">
    <source>
        <dbReference type="EMBL" id="RMH94415.1"/>
    </source>
</evidence>
<evidence type="ECO:0000256" key="1">
    <source>
        <dbReference type="SAM" id="SignalP"/>
    </source>
</evidence>
<keyword evidence="1" id="KW-0732">Signal</keyword>
<dbReference type="Proteomes" id="UP000275012">
    <property type="component" value="Unassembled WGS sequence"/>
</dbReference>
<dbReference type="EMBL" id="RFLY01000002">
    <property type="protein sequence ID" value="RMH94415.1"/>
    <property type="molecule type" value="Genomic_DNA"/>
</dbReference>
<name>A0A3M2I1Z2_9GAMM</name>
<comment type="caution">
    <text evidence="2">The sequence shown here is derived from an EMBL/GenBank/DDBJ whole genome shotgun (WGS) entry which is preliminary data.</text>
</comment>
<proteinExistence type="predicted"/>
<dbReference type="PROSITE" id="PS51257">
    <property type="entry name" value="PROKAR_LIPOPROTEIN"/>
    <property type="match status" value="1"/>
</dbReference>
<gene>
    <name evidence="2" type="ORF">EBB59_01600</name>
</gene>
<accession>A0A3M2I1Z2</accession>
<evidence type="ECO:0000313" key="3">
    <source>
        <dbReference type="Proteomes" id="UP000275012"/>
    </source>
</evidence>
<dbReference type="AlphaFoldDB" id="A0A3M2I1Z2"/>
<dbReference type="RefSeq" id="WP_122100410.1">
    <property type="nucleotide sequence ID" value="NZ_RFLY01000002.1"/>
</dbReference>
<protein>
    <submittedName>
        <fullName evidence="2">Uncharacterized protein</fullName>
    </submittedName>
</protein>
<feature type="signal peptide" evidence="1">
    <location>
        <begin position="1"/>
        <end position="22"/>
    </location>
</feature>
<reference evidence="2 3" key="1">
    <citation type="submission" date="2018-10" db="EMBL/GenBank/DDBJ databases">
        <title>Proposal of Lysobacter pythonis sp. nov. isolated from royal pythons (Python regius).</title>
        <authorList>
            <person name="Hans-Juergen B."/>
            <person name="Huptas C."/>
            <person name="Sandra B."/>
            <person name="Igor L."/>
            <person name="Joachim S."/>
            <person name="Siegfried S."/>
            <person name="Mareike W."/>
            <person name="Peter K."/>
        </authorList>
    </citation>
    <scope>NUCLEOTIDE SEQUENCE [LARGE SCALE GENOMIC DNA]</scope>
    <source>
        <strain evidence="2 3">4284/11</strain>
    </source>
</reference>
<keyword evidence="3" id="KW-1185">Reference proteome</keyword>
<feature type="chain" id="PRO_5018127202" evidence="1">
    <location>
        <begin position="23"/>
        <end position="167"/>
    </location>
</feature>
<dbReference type="OrthoDB" id="6022222at2"/>
<organism evidence="2 3">
    <name type="scientific">Solilutibacter pythonis</name>
    <dbReference type="NCBI Taxonomy" id="2483112"/>
    <lineage>
        <taxon>Bacteria</taxon>
        <taxon>Pseudomonadati</taxon>
        <taxon>Pseudomonadota</taxon>
        <taxon>Gammaproteobacteria</taxon>
        <taxon>Lysobacterales</taxon>
        <taxon>Lysobacteraceae</taxon>
        <taxon>Solilutibacter</taxon>
    </lineage>
</organism>
<sequence>MKHTHRVLLAACLAALSLAACKKEEAQSAEAVAAPAAVPAGEDRASWQSYLGSVAEANMDGVSNAPFAYFLPAASSEDFQGEYDRLLERVQMDLSRGIIGGNMLMFGSPVSSSTQLADLVVEAFKDVKPNTMKEVKVVFVGNPADKDRVSAAVAPAGLNYVFVSTAK</sequence>